<evidence type="ECO:0000313" key="5">
    <source>
        <dbReference type="EMBL" id="KAJ8773302.1"/>
    </source>
</evidence>
<keyword evidence="3" id="KW-0268">Exocytosis</keyword>
<dbReference type="SUPFAM" id="SSF74788">
    <property type="entry name" value="Cullin repeat-like"/>
    <property type="match status" value="1"/>
</dbReference>
<comment type="similarity">
    <text evidence="1 3">Belongs to the EXO70 family.</text>
</comment>
<dbReference type="GO" id="GO:0015031">
    <property type="term" value="P:protein transport"/>
    <property type="evidence" value="ECO:0007669"/>
    <property type="project" value="UniProtKB-KW"/>
</dbReference>
<dbReference type="EMBL" id="JAIWQS010000002">
    <property type="protein sequence ID" value="KAJ8773302.1"/>
    <property type="molecule type" value="Genomic_DNA"/>
</dbReference>
<reference evidence="5 6" key="1">
    <citation type="submission" date="2021-09" db="EMBL/GenBank/DDBJ databases">
        <title>Genomic insights and catalytic innovation underlie evolution of tropane alkaloids biosynthesis.</title>
        <authorList>
            <person name="Wang Y.-J."/>
            <person name="Tian T."/>
            <person name="Huang J.-P."/>
            <person name="Huang S.-X."/>
        </authorList>
    </citation>
    <scope>NUCLEOTIDE SEQUENCE [LARGE SCALE GENOMIC DNA]</scope>
    <source>
        <strain evidence="5">KIB-2018</strain>
        <tissue evidence="5">Leaf</tissue>
    </source>
</reference>
<dbReference type="PANTHER" id="PTHR12542:SF90">
    <property type="entry name" value="EXOCYST COMPLEX COMPONENT EXO70I"/>
    <property type="match status" value="1"/>
</dbReference>
<protein>
    <recommendedName>
        <fullName evidence="3">Exocyst subunit Exo70 family protein</fullName>
    </recommendedName>
</protein>
<comment type="function">
    <text evidence="3">Component of the exocyst complex.</text>
</comment>
<dbReference type="GO" id="GO:0006887">
    <property type="term" value="P:exocytosis"/>
    <property type="evidence" value="ECO:0007669"/>
    <property type="project" value="UniProtKB-KW"/>
</dbReference>
<feature type="domain" description="Exocyst complex subunit Exo70 C-terminal" evidence="4">
    <location>
        <begin position="298"/>
        <end position="653"/>
    </location>
</feature>
<dbReference type="InterPro" id="IPR016159">
    <property type="entry name" value="Cullin_repeat-like_dom_sf"/>
</dbReference>
<evidence type="ECO:0000256" key="2">
    <source>
        <dbReference type="ARBA" id="ARBA00022448"/>
    </source>
</evidence>
<evidence type="ECO:0000256" key="1">
    <source>
        <dbReference type="ARBA" id="ARBA00006756"/>
    </source>
</evidence>
<keyword evidence="2 3" id="KW-0813">Transport</keyword>
<dbReference type="AlphaFoldDB" id="A0AAV8U1X0"/>
<sequence>MLTLQEEYSTQAKLELACSDLKTLLQISTKMKDSLGNMGKRFQFIDERLSTASRRVTPLHSKAMVNRALETRIKRAVSPALLVLDSFEMSESLQHKLLEVSNKLPDQETPEKRLKHLLKYVDCADKLNAVINSVSRDGGQVIQKLQEVVEFLSRTKATDHFRTHRLRETMLTLKALFDTEVSAMKFNGLLDEALLNLQDEYEFRLQQLRHENIGEVDEGETGSLDLGSELEIELLRRISETLASNDCLDICIDIFVKVRYRRAAKALMRLNPDYLRTYTPAEIDEMEWETLETVISLWIQHFELAVKKIIVSEKRLCNQLLGGIMGGAVWLECFIKIADKIMAVFFRFGEGVARSSKEPHKLFKLLDLFASLEKLKTEFVEIFQGEGGADICTRFRELGKLLIHASSKVFWEFGLQIERNSYCYAPQQDGSVPKLVRYAINYLKYLATEIYSAPMAKILRTEQIWNSGALSKPKSDDNLFLQAVTNIMEALQRNVEAERSSYKDKVLAHVFAMNTYWYIYIRTKNTELGKVLGEDYKKRKYKIVAEEAAYMYQKQAWGPLVRLLEKEDEKRQGYNSEAVAALIKRKLQSFLKSFDDIAERHGKWYAIPDIDLRDQIRQATIKLVVTAYVEFLEAYPNLLQAKSYVSPESIQGLLVHIFDGDDGKMKQRDSKGRTRA</sequence>
<dbReference type="Gene3D" id="1.20.1280.170">
    <property type="entry name" value="Exocyst complex component Exo70"/>
    <property type="match status" value="1"/>
</dbReference>
<dbReference type="PANTHER" id="PTHR12542">
    <property type="entry name" value="EXOCYST COMPLEX PROTEIN EXO70"/>
    <property type="match status" value="1"/>
</dbReference>
<keyword evidence="6" id="KW-1185">Reference proteome</keyword>
<evidence type="ECO:0000256" key="3">
    <source>
        <dbReference type="RuleBase" id="RU365026"/>
    </source>
</evidence>
<proteinExistence type="inferred from homology"/>
<dbReference type="Proteomes" id="UP001159364">
    <property type="component" value="Linkage Group LG02"/>
</dbReference>
<dbReference type="InterPro" id="IPR046364">
    <property type="entry name" value="Exo70_C"/>
</dbReference>
<gene>
    <name evidence="5" type="ORF">K2173_028479</name>
</gene>
<dbReference type="InterPro" id="IPR004140">
    <property type="entry name" value="Exo70"/>
</dbReference>
<dbReference type="Pfam" id="PF03081">
    <property type="entry name" value="Exo70_C"/>
    <property type="match status" value="1"/>
</dbReference>
<evidence type="ECO:0000259" key="4">
    <source>
        <dbReference type="Pfam" id="PF03081"/>
    </source>
</evidence>
<keyword evidence="3" id="KW-0653">Protein transport</keyword>
<dbReference type="GO" id="GO:0000145">
    <property type="term" value="C:exocyst"/>
    <property type="evidence" value="ECO:0007669"/>
    <property type="project" value="InterPro"/>
</dbReference>
<name>A0AAV8U1X0_9ROSI</name>
<comment type="caution">
    <text evidence="5">The sequence shown here is derived from an EMBL/GenBank/DDBJ whole genome shotgun (WGS) entry which is preliminary data.</text>
</comment>
<evidence type="ECO:0000313" key="6">
    <source>
        <dbReference type="Proteomes" id="UP001159364"/>
    </source>
</evidence>
<accession>A0AAV8U1X0</accession>
<organism evidence="5 6">
    <name type="scientific">Erythroxylum novogranatense</name>
    <dbReference type="NCBI Taxonomy" id="1862640"/>
    <lineage>
        <taxon>Eukaryota</taxon>
        <taxon>Viridiplantae</taxon>
        <taxon>Streptophyta</taxon>
        <taxon>Embryophyta</taxon>
        <taxon>Tracheophyta</taxon>
        <taxon>Spermatophyta</taxon>
        <taxon>Magnoliopsida</taxon>
        <taxon>eudicotyledons</taxon>
        <taxon>Gunneridae</taxon>
        <taxon>Pentapetalae</taxon>
        <taxon>rosids</taxon>
        <taxon>fabids</taxon>
        <taxon>Malpighiales</taxon>
        <taxon>Erythroxylaceae</taxon>
        <taxon>Erythroxylum</taxon>
    </lineage>
</organism>
<dbReference type="GO" id="GO:0005546">
    <property type="term" value="F:phosphatidylinositol-4,5-bisphosphate binding"/>
    <property type="evidence" value="ECO:0007669"/>
    <property type="project" value="InterPro"/>
</dbReference>